<proteinExistence type="predicted"/>
<dbReference type="EMBL" id="DVJP01000054">
    <property type="protein sequence ID" value="HIS76830.1"/>
    <property type="molecule type" value="Genomic_DNA"/>
</dbReference>
<name>A0A9D1FP90_9FIRM</name>
<evidence type="ECO:0000313" key="2">
    <source>
        <dbReference type="Proteomes" id="UP000824002"/>
    </source>
</evidence>
<sequence>MEISPHVQRLAAEIRALCSPEKIYLYHAKFDLNQQVTSFKICVVAETGDKAALERRIYLELDCDIPYDLSLYTPEEWEACMQNPHSFAGTIREKGVLLYDQAET</sequence>
<accession>A0A9D1FP90</accession>
<comment type="caution">
    <text evidence="1">The sequence shown here is derived from an EMBL/GenBank/DDBJ whole genome shotgun (WGS) entry which is preliminary data.</text>
</comment>
<organism evidence="1 2">
    <name type="scientific">Candidatus Merdivicinus excrementipullorum</name>
    <dbReference type="NCBI Taxonomy" id="2840867"/>
    <lineage>
        <taxon>Bacteria</taxon>
        <taxon>Bacillati</taxon>
        <taxon>Bacillota</taxon>
        <taxon>Clostridia</taxon>
        <taxon>Eubacteriales</taxon>
        <taxon>Oscillospiraceae</taxon>
        <taxon>Oscillospiraceae incertae sedis</taxon>
        <taxon>Candidatus Merdivicinus</taxon>
    </lineage>
</organism>
<reference evidence="1" key="2">
    <citation type="journal article" date="2021" name="PeerJ">
        <title>Extensive microbial diversity within the chicken gut microbiome revealed by metagenomics and culture.</title>
        <authorList>
            <person name="Gilroy R."/>
            <person name="Ravi A."/>
            <person name="Getino M."/>
            <person name="Pursley I."/>
            <person name="Horton D.L."/>
            <person name="Alikhan N.F."/>
            <person name="Baker D."/>
            <person name="Gharbi K."/>
            <person name="Hall N."/>
            <person name="Watson M."/>
            <person name="Adriaenssens E.M."/>
            <person name="Foster-Nyarko E."/>
            <person name="Jarju S."/>
            <person name="Secka A."/>
            <person name="Antonio M."/>
            <person name="Oren A."/>
            <person name="Chaudhuri R.R."/>
            <person name="La Ragione R."/>
            <person name="Hildebrand F."/>
            <person name="Pallen M.J."/>
        </authorList>
    </citation>
    <scope>NUCLEOTIDE SEQUENCE</scope>
    <source>
        <strain evidence="1">CHK199-13235</strain>
    </source>
</reference>
<protein>
    <submittedName>
        <fullName evidence="1">Uncharacterized protein</fullName>
    </submittedName>
</protein>
<evidence type="ECO:0000313" key="1">
    <source>
        <dbReference type="EMBL" id="HIS76830.1"/>
    </source>
</evidence>
<dbReference type="Proteomes" id="UP000824002">
    <property type="component" value="Unassembled WGS sequence"/>
</dbReference>
<dbReference type="AlphaFoldDB" id="A0A9D1FP90"/>
<reference evidence="1" key="1">
    <citation type="submission" date="2020-10" db="EMBL/GenBank/DDBJ databases">
        <authorList>
            <person name="Gilroy R."/>
        </authorList>
    </citation>
    <scope>NUCLEOTIDE SEQUENCE</scope>
    <source>
        <strain evidence="1">CHK199-13235</strain>
    </source>
</reference>
<gene>
    <name evidence="1" type="ORF">IAB51_08485</name>
</gene>